<dbReference type="AlphaFoldDB" id="A0A5B1LIS3"/>
<protein>
    <submittedName>
        <fullName evidence="1">Uncharacterized protein</fullName>
    </submittedName>
</protein>
<proteinExistence type="predicted"/>
<dbReference type="Gene3D" id="2.130.10.10">
    <property type="entry name" value="YVTN repeat-like/Quinoprotein amine dehydrogenase"/>
    <property type="match status" value="1"/>
</dbReference>
<sequence>MAANDDSIIHNDGWQTDTYDRSGPVGPDLVVSSTSSLIRDCSSLSFLPDGTALTVCIGVGNPQVKALDPDTLAQIATYPLPKRDKGLLPDTSNFSGGYFYLDHLGRLVVSTAENHVLWLRLDGEAFTLDREVDLSGVIGTQRIQSVLPDWSNRIWFVTQEGTVGYIGLRGEIRTHPLPGEVIANSFAIDESGGVFVVSDHALYRFDGGADRPVVTWRKTYDRGTRVKPSQVSQGSGTTPTLIGRASLPSGGWIAITDNADPQMNVVVFKRGKAGPGAAPVCQQPVFPANAGADENSLISVPGGLIAENNYGYLFKKLAPRQPTTTPGLVKVAVDYNAGTCRIAWHNDTARVPSSVSKASLGSGLVYAYTHPAVDELAYALPLPLGALAPDAWYLTAFSIRTGRQVWSRYVGSGLLYNNHYAAVSLGPDGTAYVGTVGGVVRIADRP</sequence>
<dbReference type="Proteomes" id="UP000325003">
    <property type="component" value="Unassembled WGS sequence"/>
</dbReference>
<reference evidence="1 2" key="1">
    <citation type="submission" date="2019-09" db="EMBL/GenBank/DDBJ databases">
        <title>Nocardioides panacisoli sp. nov., isolated from the soil of a ginseng field.</title>
        <authorList>
            <person name="Cho C."/>
        </authorList>
    </citation>
    <scope>NUCLEOTIDE SEQUENCE [LARGE SCALE GENOMIC DNA]</scope>
    <source>
        <strain evidence="1 2">BN130099</strain>
    </source>
</reference>
<comment type="caution">
    <text evidence="1">The sequence shown here is derived from an EMBL/GenBank/DDBJ whole genome shotgun (WGS) entry which is preliminary data.</text>
</comment>
<dbReference type="InterPro" id="IPR015943">
    <property type="entry name" value="WD40/YVTN_repeat-like_dom_sf"/>
</dbReference>
<gene>
    <name evidence="1" type="ORF">F0U44_07090</name>
</gene>
<reference evidence="1 2" key="2">
    <citation type="submission" date="2019-09" db="EMBL/GenBank/DDBJ databases">
        <authorList>
            <person name="Jin C."/>
        </authorList>
    </citation>
    <scope>NUCLEOTIDE SEQUENCE [LARGE SCALE GENOMIC DNA]</scope>
    <source>
        <strain evidence="1 2">BN130099</strain>
    </source>
</reference>
<evidence type="ECO:0000313" key="1">
    <source>
        <dbReference type="EMBL" id="KAA1420336.1"/>
    </source>
</evidence>
<keyword evidence="2" id="KW-1185">Reference proteome</keyword>
<dbReference type="EMBL" id="VUJV01000002">
    <property type="protein sequence ID" value="KAA1420336.1"/>
    <property type="molecule type" value="Genomic_DNA"/>
</dbReference>
<organism evidence="1 2">
    <name type="scientific">Nocardioides humilatus</name>
    <dbReference type="NCBI Taxonomy" id="2607660"/>
    <lineage>
        <taxon>Bacteria</taxon>
        <taxon>Bacillati</taxon>
        <taxon>Actinomycetota</taxon>
        <taxon>Actinomycetes</taxon>
        <taxon>Propionibacteriales</taxon>
        <taxon>Nocardioidaceae</taxon>
        <taxon>Nocardioides</taxon>
    </lineage>
</organism>
<evidence type="ECO:0000313" key="2">
    <source>
        <dbReference type="Proteomes" id="UP000325003"/>
    </source>
</evidence>
<accession>A0A5B1LIS3</accession>
<dbReference type="SUPFAM" id="SSF101898">
    <property type="entry name" value="NHL repeat"/>
    <property type="match status" value="1"/>
</dbReference>
<name>A0A5B1LIS3_9ACTN</name>